<reference evidence="3" key="1">
    <citation type="submission" date="2016-10" db="EMBL/GenBank/DDBJ databases">
        <authorList>
            <person name="Varghese N."/>
            <person name="Submissions S."/>
        </authorList>
    </citation>
    <scope>NUCLEOTIDE SEQUENCE [LARGE SCALE GENOMIC DNA]</scope>
    <source>
        <strain evidence="3">IBRC-M10078</strain>
    </source>
</reference>
<gene>
    <name evidence="2" type="ORF">SAMN05216565_105227</name>
</gene>
<keyword evidence="3" id="KW-1185">Reference proteome</keyword>
<evidence type="ECO:0000256" key="1">
    <source>
        <dbReference type="SAM" id="MobiDB-lite"/>
    </source>
</evidence>
<dbReference type="STRING" id="930152.SAMN05216565_105227"/>
<dbReference type="RefSeq" id="WP_090854651.1">
    <property type="nucleotide sequence ID" value="NZ_FNJU01000005.1"/>
</dbReference>
<protein>
    <submittedName>
        <fullName evidence="2">Uncharacterized protein</fullName>
    </submittedName>
</protein>
<dbReference type="EMBL" id="FNJU01000005">
    <property type="protein sequence ID" value="SDP70748.1"/>
    <property type="molecule type" value="Genomic_DNA"/>
</dbReference>
<sequence>MASYNNKEREDLPNEGREKALIDIERFIDDGLAGGTVNRYHGSTNIEEARDLPHEDPPNEG</sequence>
<feature type="region of interest" description="Disordered" evidence="1">
    <location>
        <begin position="32"/>
        <end position="61"/>
    </location>
</feature>
<accession>A0A1H0UXW2</accession>
<organism evidence="2 3">
    <name type="scientific">Litchfieldia salsa</name>
    <dbReference type="NCBI Taxonomy" id="930152"/>
    <lineage>
        <taxon>Bacteria</taxon>
        <taxon>Bacillati</taxon>
        <taxon>Bacillota</taxon>
        <taxon>Bacilli</taxon>
        <taxon>Bacillales</taxon>
        <taxon>Bacillaceae</taxon>
        <taxon>Litchfieldia</taxon>
    </lineage>
</organism>
<feature type="compositionally biased region" description="Basic and acidic residues" evidence="1">
    <location>
        <begin position="47"/>
        <end position="61"/>
    </location>
</feature>
<evidence type="ECO:0000313" key="3">
    <source>
        <dbReference type="Proteomes" id="UP000199159"/>
    </source>
</evidence>
<evidence type="ECO:0000313" key="2">
    <source>
        <dbReference type="EMBL" id="SDP70748.1"/>
    </source>
</evidence>
<dbReference type="Proteomes" id="UP000199159">
    <property type="component" value="Unassembled WGS sequence"/>
</dbReference>
<dbReference type="OrthoDB" id="2454402at2"/>
<dbReference type="AlphaFoldDB" id="A0A1H0UXW2"/>
<proteinExistence type="predicted"/>
<name>A0A1H0UXW2_9BACI</name>